<evidence type="ECO:0000256" key="1">
    <source>
        <dbReference type="ARBA" id="ARBA00022723"/>
    </source>
</evidence>
<keyword evidence="1" id="KW-0479">Metal-binding</keyword>
<evidence type="ECO:0000256" key="4">
    <source>
        <dbReference type="SAM" id="Coils"/>
    </source>
</evidence>
<evidence type="ECO:0000256" key="3">
    <source>
        <dbReference type="ARBA" id="ARBA00022833"/>
    </source>
</evidence>
<dbReference type="InterPro" id="IPR045189">
    <property type="entry name" value="UBR4-like"/>
</dbReference>
<dbReference type="PANTHER" id="PTHR21725">
    <property type="entry name" value="E3 UBIQUITIN-PROTEIN LIGASE UBR4"/>
    <property type="match status" value="1"/>
</dbReference>
<evidence type="ECO:0000313" key="7">
    <source>
        <dbReference type="Proteomes" id="UP000179807"/>
    </source>
</evidence>
<keyword evidence="4" id="KW-0175">Coiled coil</keyword>
<feature type="coiled-coil region" evidence="4">
    <location>
        <begin position="49"/>
        <end position="76"/>
    </location>
</feature>
<feature type="domain" description="UBR-type" evidence="5">
    <location>
        <begin position="87"/>
        <end position="153"/>
    </location>
</feature>
<dbReference type="PANTHER" id="PTHR21725:SF1">
    <property type="entry name" value="E3 UBIQUITIN-PROTEIN LIGASE UBR4"/>
    <property type="match status" value="1"/>
</dbReference>
<sequence>MTSGFGCAQSNSFSSDFGTWRVNEHNNIHMLENQNQQILQRLSICETTIYSQQNQIKEYENRIKALELTVKELLDKSSSAPDGLILHECTAKVHGKTYIYQKWYSCYTCGLTQENNGKGCCEYCMRKCHQGHDIQYKGIVNAFCDCTHCLRFNLSF</sequence>
<organism evidence="6 7">
    <name type="scientific">Tritrichomonas foetus</name>
    <dbReference type="NCBI Taxonomy" id="1144522"/>
    <lineage>
        <taxon>Eukaryota</taxon>
        <taxon>Metamonada</taxon>
        <taxon>Parabasalia</taxon>
        <taxon>Tritrichomonadida</taxon>
        <taxon>Tritrichomonadidae</taxon>
        <taxon>Tritrichomonas</taxon>
    </lineage>
</organism>
<name>A0A1J4L1K2_9EUKA</name>
<proteinExistence type="predicted"/>
<dbReference type="AlphaFoldDB" id="A0A1J4L1K2"/>
<accession>A0A1J4L1K2</accession>
<evidence type="ECO:0000259" key="5">
    <source>
        <dbReference type="SMART" id="SM00396"/>
    </source>
</evidence>
<dbReference type="InterPro" id="IPR003126">
    <property type="entry name" value="Znf_UBR"/>
</dbReference>
<dbReference type="Proteomes" id="UP000179807">
    <property type="component" value="Unassembled WGS sequence"/>
</dbReference>
<dbReference type="CDD" id="cd19671">
    <property type="entry name" value="UBR-box_UBR4_5_6_7"/>
    <property type="match status" value="1"/>
</dbReference>
<keyword evidence="7" id="KW-1185">Reference proteome</keyword>
<dbReference type="EMBL" id="MLAK01000057">
    <property type="protein sequence ID" value="OHT16944.1"/>
    <property type="molecule type" value="Genomic_DNA"/>
</dbReference>
<dbReference type="GO" id="GO:0008270">
    <property type="term" value="F:zinc ion binding"/>
    <property type="evidence" value="ECO:0007669"/>
    <property type="project" value="UniProtKB-KW"/>
</dbReference>
<evidence type="ECO:0000256" key="2">
    <source>
        <dbReference type="ARBA" id="ARBA00022771"/>
    </source>
</evidence>
<dbReference type="SMART" id="SM00396">
    <property type="entry name" value="ZnF_UBR1"/>
    <property type="match status" value="1"/>
</dbReference>
<dbReference type="GeneID" id="94831582"/>
<reference evidence="6" key="1">
    <citation type="submission" date="2016-10" db="EMBL/GenBank/DDBJ databases">
        <authorList>
            <person name="Benchimol M."/>
            <person name="Almeida L.G."/>
            <person name="Vasconcelos A.T."/>
            <person name="Perreira-Neves A."/>
            <person name="Rosa I.A."/>
            <person name="Tasca T."/>
            <person name="Bogo M.R."/>
            <person name="de Souza W."/>
        </authorList>
    </citation>
    <scope>NUCLEOTIDE SEQUENCE [LARGE SCALE GENOMIC DNA]</scope>
    <source>
        <strain evidence="6">K</strain>
    </source>
</reference>
<comment type="caution">
    <text evidence="6">The sequence shown here is derived from an EMBL/GenBank/DDBJ whole genome shotgun (WGS) entry which is preliminary data.</text>
</comment>
<keyword evidence="2" id="KW-0863">Zinc-finger</keyword>
<evidence type="ECO:0000313" key="6">
    <source>
        <dbReference type="EMBL" id="OHT16944.1"/>
    </source>
</evidence>
<keyword evidence="3" id="KW-0862">Zinc</keyword>
<dbReference type="RefSeq" id="XP_068370080.1">
    <property type="nucleotide sequence ID" value="XM_068496878.1"/>
</dbReference>
<dbReference type="OrthoDB" id="427974at2759"/>
<dbReference type="VEuPathDB" id="TrichDB:TRFO_12833"/>
<protein>
    <recommendedName>
        <fullName evidence="5">UBR-type domain-containing protein</fullName>
    </recommendedName>
</protein>
<gene>
    <name evidence="6" type="ORF">TRFO_12833</name>
</gene>